<gene>
    <name evidence="1" type="ORF">IGA_03660</name>
</gene>
<name>R8CX62_BACCE</name>
<dbReference type="EMBL" id="AHDZ01000031">
    <property type="protein sequence ID" value="EOO16130.1"/>
    <property type="molecule type" value="Genomic_DNA"/>
</dbReference>
<evidence type="ECO:0008006" key="3">
    <source>
        <dbReference type="Google" id="ProtNLM"/>
    </source>
</evidence>
<protein>
    <recommendedName>
        <fullName evidence="3">Transposase</fullName>
    </recommendedName>
</protein>
<evidence type="ECO:0000313" key="1">
    <source>
        <dbReference type="EMBL" id="EOO16130.1"/>
    </source>
</evidence>
<dbReference type="HOGENOM" id="CLU_2912537_0_0_9"/>
<dbReference type="RefSeq" id="WP_016096251.1">
    <property type="nucleotide sequence ID" value="NZ_KB976146.1"/>
</dbReference>
<organism evidence="1 2">
    <name type="scientific">Bacillus cereus HuA3-9</name>
    <dbReference type="NCBI Taxonomy" id="1053205"/>
    <lineage>
        <taxon>Bacteria</taxon>
        <taxon>Bacillati</taxon>
        <taxon>Bacillota</taxon>
        <taxon>Bacilli</taxon>
        <taxon>Bacillales</taxon>
        <taxon>Bacillaceae</taxon>
        <taxon>Bacillus</taxon>
        <taxon>Bacillus cereus group</taxon>
    </lineage>
</organism>
<dbReference type="Proteomes" id="UP000014003">
    <property type="component" value="Unassembled WGS sequence"/>
</dbReference>
<accession>R8CX62</accession>
<sequence>MVKEVVVGLVEMMKNEYSIKEICILIGILRSTYCRWKNKVKDIKEVQLEQAILTPCITNHF</sequence>
<evidence type="ECO:0000313" key="2">
    <source>
        <dbReference type="Proteomes" id="UP000014003"/>
    </source>
</evidence>
<comment type="caution">
    <text evidence="1">The sequence shown here is derived from an EMBL/GenBank/DDBJ whole genome shotgun (WGS) entry which is preliminary data.</text>
</comment>
<reference evidence="1 2" key="1">
    <citation type="submission" date="2012-12" db="EMBL/GenBank/DDBJ databases">
        <title>The Genome Sequence of Bacillus cereus HuA3-9.</title>
        <authorList>
            <consortium name="The Broad Institute Genome Sequencing Platform"/>
            <consortium name="The Broad Institute Genome Sequencing Center for Infectious Disease"/>
            <person name="Feldgarden M."/>
            <person name="Van der Auwera G.A."/>
            <person name="Mahillon J."/>
            <person name="Duprez V."/>
            <person name="Timmery S."/>
            <person name="Mattelet C."/>
            <person name="Dierick K."/>
            <person name="Sun M."/>
            <person name="Yu Z."/>
            <person name="Zhu L."/>
            <person name="Hu X."/>
            <person name="Shank E.B."/>
            <person name="Swiecicka I."/>
            <person name="Hansen B.M."/>
            <person name="Andrup L."/>
            <person name="Walker B."/>
            <person name="Young S.K."/>
            <person name="Zeng Q."/>
            <person name="Gargeya S."/>
            <person name="Fitzgerald M."/>
            <person name="Haas B."/>
            <person name="Abouelleil A."/>
            <person name="Alvarado L."/>
            <person name="Arachchi H.M."/>
            <person name="Berlin A.M."/>
            <person name="Chapman S.B."/>
            <person name="Dewar J."/>
            <person name="Goldberg J."/>
            <person name="Griggs A."/>
            <person name="Gujja S."/>
            <person name="Hansen M."/>
            <person name="Howarth C."/>
            <person name="Imamovic A."/>
            <person name="Larimer J."/>
            <person name="McCowan C."/>
            <person name="Murphy C."/>
            <person name="Neiman D."/>
            <person name="Pearson M."/>
            <person name="Priest M."/>
            <person name="Roberts A."/>
            <person name="Saif S."/>
            <person name="Shea T."/>
            <person name="Sisk P."/>
            <person name="Sykes S."/>
            <person name="Wortman J."/>
            <person name="Nusbaum C."/>
            <person name="Birren B."/>
        </authorList>
    </citation>
    <scope>NUCLEOTIDE SEQUENCE [LARGE SCALE GENOMIC DNA]</scope>
    <source>
        <strain evidence="1 2">HuA3-9</strain>
    </source>
</reference>
<proteinExistence type="predicted"/>
<dbReference type="PATRIC" id="fig|1053205.3.peg.3692"/>
<dbReference type="AlphaFoldDB" id="R8CX62"/>